<sequence length="140" mass="15411">MLPPFSAWGWSHPSQGGRTVLGLRCPLSAIHSDPAGAWTPGSGLRWMPWPEKGVLAETHANSHNKSDNSVFPTEGEGCRVESKTLFSFPFSSCSPPCFLPQKASGKLHSQPQGMCPFRLISFPFCILKPKKISWKEKNIC</sequence>
<reference evidence="1" key="1">
    <citation type="submission" date="2001-12" db="EMBL/GenBank/DDBJ databases">
        <title>Novel human cDNA clones with function of affecting cancer cell growth.</title>
        <authorList>
            <person name="Wan D.F."/>
            <person name="Qin W.X."/>
            <person name="Zhou X.M."/>
            <person name="Zhang P.P."/>
            <person name="Jiang H.Q."/>
            <person name="Huang Y."/>
            <person name="Zhao X.T."/>
            <person name="Gu J.R."/>
        </authorList>
    </citation>
    <scope>NUCLEOTIDE SEQUENCE</scope>
</reference>
<proteinExistence type="evidence at transcript level"/>
<accession>Q71M29</accession>
<dbReference type="ChiTaRS" id="PYROXD2">
    <property type="organism name" value="human"/>
</dbReference>
<dbReference type="AlphaFoldDB" id="Q71M29"/>
<evidence type="ECO:0000313" key="1">
    <source>
        <dbReference type="EMBL" id="AAQ04812.1"/>
    </source>
</evidence>
<organism evidence="1">
    <name type="scientific">Homo sapiens</name>
    <name type="common">Human</name>
    <dbReference type="NCBI Taxonomy" id="9606"/>
    <lineage>
        <taxon>Eukaryota</taxon>
        <taxon>Metazoa</taxon>
        <taxon>Chordata</taxon>
        <taxon>Craniata</taxon>
        <taxon>Vertebrata</taxon>
        <taxon>Euteleostomi</taxon>
        <taxon>Mammalia</taxon>
        <taxon>Eutheria</taxon>
        <taxon>Euarchontoglires</taxon>
        <taxon>Primates</taxon>
        <taxon>Haplorrhini</taxon>
        <taxon>Catarrhini</taxon>
        <taxon>Hominidae</taxon>
        <taxon>Homo</taxon>
    </lineage>
</organism>
<name>Q71M29_HUMAN</name>
<dbReference type="EMBL" id="AF461898">
    <property type="protein sequence ID" value="AAQ04812.1"/>
    <property type="molecule type" value="mRNA"/>
</dbReference>
<gene>
    <name evidence="1" type="primary">FP3420</name>
</gene>
<protein>
    <submittedName>
        <fullName evidence="1">Uncharacterized protein FP3420</fullName>
    </submittedName>
</protein>